<gene>
    <name evidence="2" type="ORF">Sango_2101900</name>
</gene>
<feature type="domain" description="DUF4216" evidence="1">
    <location>
        <begin position="69"/>
        <end position="144"/>
    </location>
</feature>
<evidence type="ECO:0000313" key="2">
    <source>
        <dbReference type="EMBL" id="KAK4390386.1"/>
    </source>
</evidence>
<reference evidence="2" key="1">
    <citation type="submission" date="2020-06" db="EMBL/GenBank/DDBJ databases">
        <authorList>
            <person name="Li T."/>
            <person name="Hu X."/>
            <person name="Zhang T."/>
            <person name="Song X."/>
            <person name="Zhang H."/>
            <person name="Dai N."/>
            <person name="Sheng W."/>
            <person name="Hou X."/>
            <person name="Wei L."/>
        </authorList>
    </citation>
    <scope>NUCLEOTIDE SEQUENCE</scope>
    <source>
        <strain evidence="2">K16</strain>
        <tissue evidence="2">Leaf</tissue>
    </source>
</reference>
<name>A0AAE1WBQ0_9LAMI</name>
<dbReference type="Proteomes" id="UP001289374">
    <property type="component" value="Unassembled WGS sequence"/>
</dbReference>
<organism evidence="2 3">
    <name type="scientific">Sesamum angolense</name>
    <dbReference type="NCBI Taxonomy" id="2727404"/>
    <lineage>
        <taxon>Eukaryota</taxon>
        <taxon>Viridiplantae</taxon>
        <taxon>Streptophyta</taxon>
        <taxon>Embryophyta</taxon>
        <taxon>Tracheophyta</taxon>
        <taxon>Spermatophyta</taxon>
        <taxon>Magnoliopsida</taxon>
        <taxon>eudicotyledons</taxon>
        <taxon>Gunneridae</taxon>
        <taxon>Pentapetalae</taxon>
        <taxon>asterids</taxon>
        <taxon>lamiids</taxon>
        <taxon>Lamiales</taxon>
        <taxon>Pedaliaceae</taxon>
        <taxon>Sesamum</taxon>
    </lineage>
</organism>
<evidence type="ECO:0000259" key="1">
    <source>
        <dbReference type="Pfam" id="PF13952"/>
    </source>
</evidence>
<dbReference type="EMBL" id="JACGWL010000012">
    <property type="protein sequence ID" value="KAK4390386.1"/>
    <property type="molecule type" value="Genomic_DNA"/>
</dbReference>
<dbReference type="PANTHER" id="PTHR48258">
    <property type="entry name" value="DUF4218 DOMAIN-CONTAINING PROTEIN-RELATED"/>
    <property type="match status" value="1"/>
</dbReference>
<sequence>MAVVGEGKRATNPILLDERIVGLSALLEYLNTYSYDYWGLMDERFLSHFGVSPKEKRTDFYGILKEIIKLDYSLILNMQIVLFKCHWVDPVRGMKVHLPYHFVDINFNKVYQKNEPFILTQQAEQIYYTEYPSMKRDKVDWMAVCKAKARRVIDDSQWTKVAFREDETIPTPQVMTDNHNYDLHDPNDIQLVVELFVANQQGTGTSHSTNCEFDNEFDEYSFDKHYETEYSL</sequence>
<accession>A0AAE1WBQ0</accession>
<comment type="caution">
    <text evidence="2">The sequence shown here is derived from an EMBL/GenBank/DDBJ whole genome shotgun (WGS) entry which is preliminary data.</text>
</comment>
<evidence type="ECO:0000313" key="3">
    <source>
        <dbReference type="Proteomes" id="UP001289374"/>
    </source>
</evidence>
<protein>
    <recommendedName>
        <fullName evidence="1">DUF4216 domain-containing protein</fullName>
    </recommendedName>
</protein>
<reference evidence="2" key="2">
    <citation type="journal article" date="2024" name="Plant">
        <title>Genomic evolution and insights into agronomic trait innovations of Sesamum species.</title>
        <authorList>
            <person name="Miao H."/>
            <person name="Wang L."/>
            <person name="Qu L."/>
            <person name="Liu H."/>
            <person name="Sun Y."/>
            <person name="Le M."/>
            <person name="Wang Q."/>
            <person name="Wei S."/>
            <person name="Zheng Y."/>
            <person name="Lin W."/>
            <person name="Duan Y."/>
            <person name="Cao H."/>
            <person name="Xiong S."/>
            <person name="Wang X."/>
            <person name="Wei L."/>
            <person name="Li C."/>
            <person name="Ma Q."/>
            <person name="Ju M."/>
            <person name="Zhao R."/>
            <person name="Li G."/>
            <person name="Mu C."/>
            <person name="Tian Q."/>
            <person name="Mei H."/>
            <person name="Zhang T."/>
            <person name="Gao T."/>
            <person name="Zhang H."/>
        </authorList>
    </citation>
    <scope>NUCLEOTIDE SEQUENCE</scope>
    <source>
        <strain evidence="2">K16</strain>
    </source>
</reference>
<proteinExistence type="predicted"/>
<dbReference type="InterPro" id="IPR025312">
    <property type="entry name" value="DUF4216"/>
</dbReference>
<keyword evidence="3" id="KW-1185">Reference proteome</keyword>
<dbReference type="PANTHER" id="PTHR48258:SF3">
    <property type="entry name" value="FK506-BINDING PROTEIN 4-LIKE ISOFORM X1"/>
    <property type="match status" value="1"/>
</dbReference>
<dbReference type="AlphaFoldDB" id="A0AAE1WBQ0"/>
<dbReference type="Pfam" id="PF13952">
    <property type="entry name" value="DUF4216"/>
    <property type="match status" value="1"/>
</dbReference>